<feature type="domain" description="Tetrapyrrole methylase" evidence="1">
    <location>
        <begin position="14"/>
        <end position="217"/>
    </location>
</feature>
<keyword evidence="2" id="KW-0808">Transferase</keyword>
<dbReference type="GO" id="GO:0032259">
    <property type="term" value="P:methylation"/>
    <property type="evidence" value="ECO:0007669"/>
    <property type="project" value="UniProtKB-KW"/>
</dbReference>
<dbReference type="InterPro" id="IPR000878">
    <property type="entry name" value="4pyrrol_Mease"/>
</dbReference>
<name>A0ABW4XJZ7_9GAMM</name>
<dbReference type="InterPro" id="IPR014777">
    <property type="entry name" value="4pyrrole_Mease_sub1"/>
</dbReference>
<dbReference type="Pfam" id="PF00590">
    <property type="entry name" value="TP_methylase"/>
    <property type="match status" value="1"/>
</dbReference>
<evidence type="ECO:0000259" key="1">
    <source>
        <dbReference type="Pfam" id="PF00590"/>
    </source>
</evidence>
<dbReference type="Proteomes" id="UP001597380">
    <property type="component" value="Unassembled WGS sequence"/>
</dbReference>
<dbReference type="InterPro" id="IPR035996">
    <property type="entry name" value="4pyrrol_Methylase_sf"/>
</dbReference>
<keyword evidence="3" id="KW-1185">Reference proteome</keyword>
<proteinExistence type="predicted"/>
<dbReference type="GO" id="GO:0008168">
    <property type="term" value="F:methyltransferase activity"/>
    <property type="evidence" value="ECO:0007669"/>
    <property type="project" value="UniProtKB-KW"/>
</dbReference>
<gene>
    <name evidence="2" type="ORF">ACFSJ3_06410</name>
</gene>
<sequence>MESSKHPQKPEARLVITGTGIQLGRHMTGRVQTELDQADVILAMMDDFSLCWLQQKYPDLINLSQFYGKDGEKDRRQTYQEMEDAILAPLRMGKRVCAIFYGHPGVFADVTHAAVKKARQEGYEAIMEPAISADACLYADLCIDPGLYGIQAYEATQFLVYDRPLDPSSTLILWQVGVVGDLSCKKFHTQPENVRALVEKLKRWYPADHEVILYEAAVLPIEGHREERLPLNRLPEAEFRTITTLVIPPADSWLPDLDALEALGVTADALP</sequence>
<dbReference type="Gene3D" id="3.40.1010.10">
    <property type="entry name" value="Cobalt-precorrin-4 Transmethylase, Domain 1"/>
    <property type="match status" value="1"/>
</dbReference>
<dbReference type="SUPFAM" id="SSF53790">
    <property type="entry name" value="Tetrapyrrole methylase"/>
    <property type="match status" value="1"/>
</dbReference>
<protein>
    <submittedName>
        <fullName evidence="2">SAM-dependent methyltransferase</fullName>
    </submittedName>
</protein>
<evidence type="ECO:0000313" key="2">
    <source>
        <dbReference type="EMBL" id="MFD2095615.1"/>
    </source>
</evidence>
<reference evidence="3" key="1">
    <citation type="journal article" date="2019" name="Int. J. Syst. Evol. Microbiol.">
        <title>The Global Catalogue of Microorganisms (GCM) 10K type strain sequencing project: providing services to taxonomists for standard genome sequencing and annotation.</title>
        <authorList>
            <consortium name="The Broad Institute Genomics Platform"/>
            <consortium name="The Broad Institute Genome Sequencing Center for Infectious Disease"/>
            <person name="Wu L."/>
            <person name="Ma J."/>
        </authorList>
    </citation>
    <scope>NUCLEOTIDE SEQUENCE [LARGE SCALE GENOMIC DNA]</scope>
    <source>
        <strain evidence="3">CGMCC 1.10992</strain>
    </source>
</reference>
<accession>A0ABW4XJZ7</accession>
<dbReference type="RefSeq" id="WP_345340313.1">
    <property type="nucleotide sequence ID" value="NZ_BAABLI010000014.1"/>
</dbReference>
<organism evidence="2 3">
    <name type="scientific">Corallincola platygyrae</name>
    <dbReference type="NCBI Taxonomy" id="1193278"/>
    <lineage>
        <taxon>Bacteria</taxon>
        <taxon>Pseudomonadati</taxon>
        <taxon>Pseudomonadota</taxon>
        <taxon>Gammaproteobacteria</taxon>
        <taxon>Alteromonadales</taxon>
        <taxon>Psychromonadaceae</taxon>
        <taxon>Corallincola</taxon>
    </lineage>
</organism>
<dbReference type="CDD" id="cd19916">
    <property type="entry name" value="OphMA_like"/>
    <property type="match status" value="1"/>
</dbReference>
<keyword evidence="2" id="KW-0489">Methyltransferase</keyword>
<evidence type="ECO:0000313" key="3">
    <source>
        <dbReference type="Proteomes" id="UP001597380"/>
    </source>
</evidence>
<dbReference type="EMBL" id="JBHUHT010000009">
    <property type="protein sequence ID" value="MFD2095615.1"/>
    <property type="molecule type" value="Genomic_DNA"/>
</dbReference>
<comment type="caution">
    <text evidence="2">The sequence shown here is derived from an EMBL/GenBank/DDBJ whole genome shotgun (WGS) entry which is preliminary data.</text>
</comment>